<proteinExistence type="inferred from homology"/>
<evidence type="ECO:0000313" key="8">
    <source>
        <dbReference type="EMBL" id="MDU9693418.1"/>
    </source>
</evidence>
<reference evidence="8" key="2">
    <citation type="submission" date="2022-12" db="EMBL/GenBank/DDBJ databases">
        <authorList>
            <person name="Dechsakulwatana C."/>
            <person name="Rungsihiranrut A."/>
            <person name="Muangchinda C."/>
            <person name="Ningthoujam R."/>
            <person name="Klankeo P."/>
            <person name="Pinyakong O."/>
        </authorList>
    </citation>
    <scope>NUCLEOTIDE SEQUENCE</scope>
    <source>
        <strain evidence="8">TL01-2</strain>
    </source>
</reference>
<comment type="similarity">
    <text evidence="2">Belongs to the membrane fusion protein (MFP) (TC 8.A.1) family.</text>
</comment>
<feature type="domain" description="YknX-like beta-barrel" evidence="7">
    <location>
        <begin position="130"/>
        <end position="219"/>
    </location>
</feature>
<evidence type="ECO:0000256" key="3">
    <source>
        <dbReference type="ARBA" id="ARBA00022692"/>
    </source>
</evidence>
<organism evidence="8 9">
    <name type="scientific">Priestia aryabhattai</name>
    <name type="common">Bacillus aryabhattai</name>
    <dbReference type="NCBI Taxonomy" id="412384"/>
    <lineage>
        <taxon>Bacteria</taxon>
        <taxon>Bacillati</taxon>
        <taxon>Bacillota</taxon>
        <taxon>Bacilli</taxon>
        <taxon>Bacillales</taxon>
        <taxon>Bacillaceae</taxon>
        <taxon>Priestia</taxon>
    </lineage>
</organism>
<dbReference type="InterPro" id="IPR050739">
    <property type="entry name" value="MFP"/>
</dbReference>
<protein>
    <submittedName>
        <fullName evidence="8">HlyD family efflux transporter periplasmic adaptor subunit</fullName>
    </submittedName>
</protein>
<evidence type="ECO:0000256" key="1">
    <source>
        <dbReference type="ARBA" id="ARBA00004167"/>
    </source>
</evidence>
<dbReference type="PANTHER" id="PTHR30386">
    <property type="entry name" value="MEMBRANE FUSION SUBUNIT OF EMRAB-TOLC MULTIDRUG EFFLUX PUMP"/>
    <property type="match status" value="1"/>
</dbReference>
<dbReference type="AlphaFoldDB" id="A0AAX6NC02"/>
<keyword evidence="5 6" id="KW-0472">Membrane</keyword>
<evidence type="ECO:0000256" key="5">
    <source>
        <dbReference type="ARBA" id="ARBA00023136"/>
    </source>
</evidence>
<keyword evidence="4 6" id="KW-1133">Transmembrane helix</keyword>
<dbReference type="InterPro" id="IPR058636">
    <property type="entry name" value="Beta-barrel_YknX"/>
</dbReference>
<feature type="transmembrane region" description="Helical" evidence="6">
    <location>
        <begin position="9"/>
        <end position="30"/>
    </location>
</feature>
<evidence type="ECO:0000256" key="4">
    <source>
        <dbReference type="ARBA" id="ARBA00022989"/>
    </source>
</evidence>
<evidence type="ECO:0000256" key="6">
    <source>
        <dbReference type="SAM" id="Phobius"/>
    </source>
</evidence>
<sequence>MTTNVKKIIAVNVATVAVLAAAGFGGYHFYDQSTNYIKTENAKIDGKQVIIPAPVSGKLTDWNGTLGKVVKQDGSIGHVASPSLEDPQESSSTNITAPTDLTIVSNKALSNSLVAQGTPLAYGYNFDELYVTANIDESDVQDVEIGQKVDLYVDALKNDTLKGKVEEIGLATASEFSVLPSGNSDGNYTKVKQVVPVKISITDAAGKNILPGMNVTVKIHK</sequence>
<evidence type="ECO:0000256" key="2">
    <source>
        <dbReference type="ARBA" id="ARBA00009477"/>
    </source>
</evidence>
<dbReference type="Proteomes" id="UP001269400">
    <property type="component" value="Unassembled WGS sequence"/>
</dbReference>
<gene>
    <name evidence="8" type="ORF">O0Q50_19785</name>
</gene>
<dbReference type="GO" id="GO:0055085">
    <property type="term" value="P:transmembrane transport"/>
    <property type="evidence" value="ECO:0007669"/>
    <property type="project" value="InterPro"/>
</dbReference>
<dbReference type="RefSeq" id="WP_316910646.1">
    <property type="nucleotide sequence ID" value="NZ_JAPTGD010000002.1"/>
</dbReference>
<accession>A0AAX6NC02</accession>
<dbReference type="Pfam" id="PF25990">
    <property type="entry name" value="Beta-barrel_YknX"/>
    <property type="match status" value="1"/>
</dbReference>
<name>A0AAX6NC02_PRIAR</name>
<evidence type="ECO:0000259" key="7">
    <source>
        <dbReference type="Pfam" id="PF25990"/>
    </source>
</evidence>
<dbReference type="Gene3D" id="2.40.30.170">
    <property type="match status" value="1"/>
</dbReference>
<dbReference type="PANTHER" id="PTHR30386:SF26">
    <property type="entry name" value="TRANSPORT PROTEIN COMB"/>
    <property type="match status" value="1"/>
</dbReference>
<comment type="caution">
    <text evidence="8">The sequence shown here is derived from an EMBL/GenBank/DDBJ whole genome shotgun (WGS) entry which is preliminary data.</text>
</comment>
<dbReference type="EMBL" id="JAPTGD010000002">
    <property type="protein sequence ID" value="MDU9693418.1"/>
    <property type="molecule type" value="Genomic_DNA"/>
</dbReference>
<comment type="subcellular location">
    <subcellularLocation>
        <location evidence="1">Membrane</location>
        <topology evidence="1">Single-pass membrane protein</topology>
    </subcellularLocation>
</comment>
<keyword evidence="3 6" id="KW-0812">Transmembrane</keyword>
<dbReference type="GO" id="GO:0016020">
    <property type="term" value="C:membrane"/>
    <property type="evidence" value="ECO:0007669"/>
    <property type="project" value="UniProtKB-SubCell"/>
</dbReference>
<reference evidence="8" key="1">
    <citation type="journal article" date="2022" name="J Environ Chem Eng">
        <title>Biodegradation of petroleum oil using a constructed nonpathogenic and heavy metal-tolerant bacterial consortium isolated from marine sponges.</title>
        <authorList>
            <person name="Dechsakulwatana C."/>
            <person name="Rungsihiranrut A."/>
            <person name="Muangchinda C."/>
            <person name="Ningthoujam R."/>
            <person name="Klankeo P."/>
            <person name="Pinyakong O."/>
        </authorList>
    </citation>
    <scope>NUCLEOTIDE SEQUENCE</scope>
    <source>
        <strain evidence="8">TL01-2</strain>
    </source>
</reference>
<evidence type="ECO:0000313" key="9">
    <source>
        <dbReference type="Proteomes" id="UP001269400"/>
    </source>
</evidence>